<dbReference type="Pfam" id="PF01613">
    <property type="entry name" value="Flavin_Reduct"/>
    <property type="match status" value="1"/>
</dbReference>
<dbReference type="PANTHER" id="PTHR33798">
    <property type="entry name" value="FLAVOPROTEIN OXYGENASE"/>
    <property type="match status" value="1"/>
</dbReference>
<organism evidence="6 7">
    <name type="scientific">Pigmentiphaga humi</name>
    <dbReference type="NCBI Taxonomy" id="2478468"/>
    <lineage>
        <taxon>Bacteria</taxon>
        <taxon>Pseudomonadati</taxon>
        <taxon>Pseudomonadota</taxon>
        <taxon>Betaproteobacteria</taxon>
        <taxon>Burkholderiales</taxon>
        <taxon>Alcaligenaceae</taxon>
        <taxon>Pigmentiphaga</taxon>
    </lineage>
</organism>
<dbReference type="RefSeq" id="WP_124078028.1">
    <property type="nucleotide sequence ID" value="NZ_UWPJ01000008.1"/>
</dbReference>
<gene>
    <name evidence="6" type="ORF">PIGHUM_00866</name>
</gene>
<keyword evidence="3" id="KW-0288">FMN</keyword>
<evidence type="ECO:0000256" key="1">
    <source>
        <dbReference type="ARBA" id="ARBA00001917"/>
    </source>
</evidence>
<protein>
    <submittedName>
        <fullName evidence="6">Flavin reductase like domain protein</fullName>
    </submittedName>
</protein>
<dbReference type="GO" id="GO:0016646">
    <property type="term" value="F:oxidoreductase activity, acting on the CH-NH group of donors, NAD or NADP as acceptor"/>
    <property type="evidence" value="ECO:0007669"/>
    <property type="project" value="UniProtKB-ARBA"/>
</dbReference>
<dbReference type="Gene3D" id="2.30.110.10">
    <property type="entry name" value="Electron Transport, Fmn-binding Protein, Chain A"/>
    <property type="match status" value="1"/>
</dbReference>
<dbReference type="SMART" id="SM00903">
    <property type="entry name" value="Flavin_Reduct"/>
    <property type="match status" value="1"/>
</dbReference>
<evidence type="ECO:0000313" key="7">
    <source>
        <dbReference type="Proteomes" id="UP000277294"/>
    </source>
</evidence>
<proteinExistence type="inferred from homology"/>
<accession>A0A3P4AZI6</accession>
<reference evidence="6 7" key="1">
    <citation type="submission" date="2018-10" db="EMBL/GenBank/DDBJ databases">
        <authorList>
            <person name="Criscuolo A."/>
        </authorList>
    </citation>
    <scope>NUCLEOTIDE SEQUENCE [LARGE SCALE GENOMIC DNA]</scope>
    <source>
        <strain evidence="6">DnA1</strain>
    </source>
</reference>
<keyword evidence="7" id="KW-1185">Reference proteome</keyword>
<sequence>MPSPIDPASPDGFSPEPLNGLQRYKVLMGSIVPRPIALVSSLGEDGTVNAAPFSNYMALSTSAMLVGFSVGSEGREARHDKDTLRNIRANSEFVINTVSDAMAHQVQTCGKDFPPDVSEIDAAGFSTLPSAVIKTPRIAESKIHFECRLHSIVPFGDSNLVVGQVVWVHAAEGLLNDFKVDLAAYAPLGRLGGRVYCRIGELIKA</sequence>
<keyword evidence="2" id="KW-0285">Flavoprotein</keyword>
<evidence type="ECO:0000259" key="5">
    <source>
        <dbReference type="SMART" id="SM00903"/>
    </source>
</evidence>
<evidence type="ECO:0000313" key="6">
    <source>
        <dbReference type="EMBL" id="VCU68808.1"/>
    </source>
</evidence>
<dbReference type="AlphaFoldDB" id="A0A3P4AZI6"/>
<feature type="domain" description="Flavin reductase like" evidence="5">
    <location>
        <begin position="29"/>
        <end position="180"/>
    </location>
</feature>
<name>A0A3P4AZI6_9BURK</name>
<evidence type="ECO:0000256" key="2">
    <source>
        <dbReference type="ARBA" id="ARBA00022630"/>
    </source>
</evidence>
<dbReference type="PANTHER" id="PTHR33798:SF5">
    <property type="entry name" value="FLAVIN REDUCTASE LIKE DOMAIN-CONTAINING PROTEIN"/>
    <property type="match status" value="1"/>
</dbReference>
<dbReference type="InterPro" id="IPR002563">
    <property type="entry name" value="Flavin_Rdtase-like_dom"/>
</dbReference>
<dbReference type="InterPro" id="IPR012349">
    <property type="entry name" value="Split_barrel_FMN-bd"/>
</dbReference>
<comment type="similarity">
    <text evidence="4">Belongs to the flavoredoxin family.</text>
</comment>
<dbReference type="Proteomes" id="UP000277294">
    <property type="component" value="Unassembled WGS sequence"/>
</dbReference>
<dbReference type="GO" id="GO:0010181">
    <property type="term" value="F:FMN binding"/>
    <property type="evidence" value="ECO:0007669"/>
    <property type="project" value="InterPro"/>
</dbReference>
<comment type="cofactor">
    <cofactor evidence="1">
        <name>FMN</name>
        <dbReference type="ChEBI" id="CHEBI:58210"/>
    </cofactor>
</comment>
<evidence type="ECO:0000256" key="3">
    <source>
        <dbReference type="ARBA" id="ARBA00022643"/>
    </source>
</evidence>
<evidence type="ECO:0000256" key="4">
    <source>
        <dbReference type="ARBA" id="ARBA00038054"/>
    </source>
</evidence>
<dbReference type="EMBL" id="UWPJ01000008">
    <property type="protein sequence ID" value="VCU68808.1"/>
    <property type="molecule type" value="Genomic_DNA"/>
</dbReference>
<dbReference type="SUPFAM" id="SSF50475">
    <property type="entry name" value="FMN-binding split barrel"/>
    <property type="match status" value="1"/>
</dbReference>
<dbReference type="OrthoDB" id="5946411at2"/>